<accession>A0A0M6XQV8</accession>
<dbReference type="AlphaFoldDB" id="A0A0M6XQV8"/>
<dbReference type="EMBL" id="CXPG01000020">
    <property type="protein sequence ID" value="CTQ33536.1"/>
    <property type="molecule type" value="Genomic_DNA"/>
</dbReference>
<name>A0A0M6XQV8_9RHOB</name>
<reference evidence="2 3" key="1">
    <citation type="submission" date="2015-07" db="EMBL/GenBank/DDBJ databases">
        <authorList>
            <person name="Noorani M."/>
        </authorList>
    </citation>
    <scope>NUCLEOTIDE SEQUENCE [LARGE SCALE GENOMIC DNA]</scope>
    <source>
        <strain evidence="2 3">CECT 5088</strain>
    </source>
</reference>
<evidence type="ECO:0000313" key="2">
    <source>
        <dbReference type="EMBL" id="CTQ33536.1"/>
    </source>
</evidence>
<feature type="region of interest" description="Disordered" evidence="1">
    <location>
        <begin position="183"/>
        <end position="208"/>
    </location>
</feature>
<dbReference type="Proteomes" id="UP000048908">
    <property type="component" value="Unassembled WGS sequence"/>
</dbReference>
<gene>
    <name evidence="2" type="ORF">JAN5088_02318</name>
</gene>
<sequence length="208" mass="22457">MGASFEADPASSPLSIWDALMDGIEIPIRSCPSAPLPCDDPTFAPQAAVFRHASGGTAMPLPEGCSLQRAQDYIDRDGPADIDISVPEFSVVQSSRVYMILGHQCKSGNDGNEACNRTSTVRLSETIVCKTTTVGRPAPWPPCRRRTASLPMGRRLPRYLDAGRLRGLPRLRGQLRFGTGRLLTRSTGGTRESLLRSPGPQNKILDGP</sequence>
<evidence type="ECO:0000256" key="1">
    <source>
        <dbReference type="SAM" id="MobiDB-lite"/>
    </source>
</evidence>
<organism evidence="2 3">
    <name type="scientific">Jannaschia rubra</name>
    <dbReference type="NCBI Taxonomy" id="282197"/>
    <lineage>
        <taxon>Bacteria</taxon>
        <taxon>Pseudomonadati</taxon>
        <taxon>Pseudomonadota</taxon>
        <taxon>Alphaproteobacteria</taxon>
        <taxon>Rhodobacterales</taxon>
        <taxon>Roseobacteraceae</taxon>
        <taxon>Jannaschia</taxon>
    </lineage>
</organism>
<protein>
    <submittedName>
        <fullName evidence="2">Uncharacterized protein</fullName>
    </submittedName>
</protein>
<keyword evidence="3" id="KW-1185">Reference proteome</keyword>
<evidence type="ECO:0000313" key="3">
    <source>
        <dbReference type="Proteomes" id="UP000048908"/>
    </source>
</evidence>
<proteinExistence type="predicted"/>